<protein>
    <submittedName>
        <fullName evidence="1">Uncharacterized protein</fullName>
    </submittedName>
</protein>
<dbReference type="EMBL" id="CP003493">
    <property type="protein sequence ID" value="AFV89498.1"/>
    <property type="molecule type" value="Genomic_DNA"/>
</dbReference>
<dbReference type="PATRIC" id="fig|1171373.8.peg.1670"/>
<name>K7RX11_ACIA4</name>
<dbReference type="AlphaFoldDB" id="K7RX11"/>
<dbReference type="STRING" id="1171373.PACID_16900"/>
<dbReference type="HOGENOM" id="CLU_3315059_0_0_11"/>
<sequence length="39" mass="4576">MNISYWRLHQGWLGAVVRSRRKRRIRLAPDAGQVVRVCA</sequence>
<gene>
    <name evidence="1" type="ordered locus">PACID_16900</name>
</gene>
<proteinExistence type="predicted"/>
<evidence type="ECO:0000313" key="2">
    <source>
        <dbReference type="Proteomes" id="UP000000214"/>
    </source>
</evidence>
<dbReference type="Proteomes" id="UP000000214">
    <property type="component" value="Chromosome"/>
</dbReference>
<accession>K7RX11</accession>
<reference evidence="1 2" key="1">
    <citation type="journal article" date="2012" name="BMC Genomics">
        <title>The genome sequence of Propionibacterium acidipropionici provides insights into its biotechnological and industrial potential.</title>
        <authorList>
            <person name="Parizzi L.P."/>
            <person name="Grassi M.C."/>
            <person name="Llerena L.A."/>
            <person name="Carazzolle M.F."/>
            <person name="Queiroz V.L."/>
            <person name="Lunardi I."/>
            <person name="Zeidler A.F."/>
            <person name="Teixeira P.J."/>
            <person name="Mieczkowski P."/>
            <person name="Rincones J."/>
            <person name="Pereira G.A."/>
        </authorList>
    </citation>
    <scope>NUCLEOTIDE SEQUENCE [LARGE SCALE GENOMIC DNA]</scope>
    <source>
        <strain evidence="2">ATCC 4875 / DSM 20272 / JCM 6432 / NBRC 12425 / NCIMB 8070</strain>
    </source>
</reference>
<organism evidence="1 2">
    <name type="scientific">Acidipropionibacterium acidipropionici (strain ATCC 4875 / DSM 20272 / JCM 6432 / NBRC 12425 / NCIMB 8070 / 4)</name>
    <name type="common">Propionibacterium acidipropionici</name>
    <dbReference type="NCBI Taxonomy" id="1171373"/>
    <lineage>
        <taxon>Bacteria</taxon>
        <taxon>Bacillati</taxon>
        <taxon>Actinomycetota</taxon>
        <taxon>Actinomycetes</taxon>
        <taxon>Propionibacteriales</taxon>
        <taxon>Propionibacteriaceae</taxon>
        <taxon>Acidipropionibacterium</taxon>
    </lineage>
</organism>
<evidence type="ECO:0000313" key="1">
    <source>
        <dbReference type="EMBL" id="AFV89498.1"/>
    </source>
</evidence>
<dbReference type="KEGG" id="pbo:PACID_16900"/>